<sequence>MDSSEQLPDQDRADRQPSEMPMESDEAYPQAVSNSEPPLQQQEEILKKPLTIEHFQPILETLANLDRDDPKLAFQAARP</sequence>
<dbReference type="Proteomes" id="UP000191691">
    <property type="component" value="Unassembled WGS sequence"/>
</dbReference>
<dbReference type="OMA" id="QRLFPIM"/>
<accession>A0A1V6TW64</accession>
<organism evidence="2 3">
    <name type="scientific">Penicillium nalgiovense</name>
    <dbReference type="NCBI Taxonomy" id="60175"/>
    <lineage>
        <taxon>Eukaryota</taxon>
        <taxon>Fungi</taxon>
        <taxon>Dikarya</taxon>
        <taxon>Ascomycota</taxon>
        <taxon>Pezizomycotina</taxon>
        <taxon>Eurotiomycetes</taxon>
        <taxon>Eurotiomycetidae</taxon>
        <taxon>Eurotiales</taxon>
        <taxon>Aspergillaceae</taxon>
        <taxon>Penicillium</taxon>
    </lineage>
</organism>
<keyword evidence="3" id="KW-1185">Reference proteome</keyword>
<feature type="compositionally biased region" description="Polar residues" evidence="1">
    <location>
        <begin position="31"/>
        <end position="43"/>
    </location>
</feature>
<evidence type="ECO:0000313" key="3">
    <source>
        <dbReference type="Proteomes" id="UP000191691"/>
    </source>
</evidence>
<gene>
    <name evidence="2" type="ORF">PENNAL_c0930G02746</name>
</gene>
<proteinExistence type="predicted"/>
<evidence type="ECO:0000256" key="1">
    <source>
        <dbReference type="SAM" id="MobiDB-lite"/>
    </source>
</evidence>
<feature type="non-terminal residue" evidence="2">
    <location>
        <position position="79"/>
    </location>
</feature>
<dbReference type="EMBL" id="MOOB01000930">
    <property type="protein sequence ID" value="OQE30622.1"/>
    <property type="molecule type" value="Genomic_DNA"/>
</dbReference>
<reference evidence="3" key="1">
    <citation type="journal article" date="2017" name="Nat. Microbiol.">
        <title>Global analysis of biosynthetic gene clusters reveals vast potential of secondary metabolite production in Penicillium species.</title>
        <authorList>
            <person name="Nielsen J.C."/>
            <person name="Grijseels S."/>
            <person name="Prigent S."/>
            <person name="Ji B."/>
            <person name="Dainat J."/>
            <person name="Nielsen K.F."/>
            <person name="Frisvad J.C."/>
            <person name="Workman M."/>
            <person name="Nielsen J."/>
        </authorList>
    </citation>
    <scope>NUCLEOTIDE SEQUENCE [LARGE SCALE GENOMIC DNA]</scope>
    <source>
        <strain evidence="3">IBT 13039</strain>
    </source>
</reference>
<evidence type="ECO:0000313" key="2">
    <source>
        <dbReference type="EMBL" id="OQE30622.1"/>
    </source>
</evidence>
<feature type="region of interest" description="Disordered" evidence="1">
    <location>
        <begin position="1"/>
        <end position="47"/>
    </location>
</feature>
<dbReference type="AlphaFoldDB" id="A0A1V6TW64"/>
<protein>
    <submittedName>
        <fullName evidence="2">Uncharacterized protein</fullName>
    </submittedName>
</protein>
<comment type="caution">
    <text evidence="2">The sequence shown here is derived from an EMBL/GenBank/DDBJ whole genome shotgun (WGS) entry which is preliminary data.</text>
</comment>
<name>A0A1V6TW64_PENNA</name>